<dbReference type="Gene3D" id="3.40.640.10">
    <property type="entry name" value="Type I PLP-dependent aspartate aminotransferase-like (Major domain)"/>
    <property type="match status" value="1"/>
</dbReference>
<dbReference type="InterPro" id="IPR015424">
    <property type="entry name" value="PyrdxlP-dep_Trfase"/>
</dbReference>
<keyword evidence="3" id="KW-0032">Aminotransferase</keyword>
<keyword evidence="9" id="KW-1185">Reference proteome</keyword>
<dbReference type="PROSITE" id="PS00105">
    <property type="entry name" value="AA_TRANSFER_CLASS_1"/>
    <property type="match status" value="1"/>
</dbReference>
<dbReference type="EMBL" id="VWRR01000013">
    <property type="protein sequence ID" value="KAF6001716.1"/>
    <property type="molecule type" value="Genomic_DNA"/>
</dbReference>
<dbReference type="NCBIfam" id="TIGR01265">
    <property type="entry name" value="tyr_nico_aTase"/>
    <property type="match status" value="1"/>
</dbReference>
<accession>A0A7J7IF35</accession>
<proteinExistence type="inferred from homology"/>
<evidence type="ECO:0000256" key="6">
    <source>
        <dbReference type="SAM" id="MobiDB-lite"/>
    </source>
</evidence>
<dbReference type="Gene3D" id="3.90.1150.10">
    <property type="entry name" value="Aspartate Aminotransferase, domain 1"/>
    <property type="match status" value="1"/>
</dbReference>
<evidence type="ECO:0000313" key="8">
    <source>
        <dbReference type="EMBL" id="KAF6001716.1"/>
    </source>
</evidence>
<comment type="cofactor">
    <cofactor evidence="1">
        <name>pyridoxal 5'-phosphate</name>
        <dbReference type="ChEBI" id="CHEBI:597326"/>
    </cofactor>
</comment>
<dbReference type="GO" id="GO:0004838">
    <property type="term" value="F:L-tyrosine-2-oxoglutarate transaminase activity"/>
    <property type="evidence" value="ECO:0007669"/>
    <property type="project" value="TreeGrafter"/>
</dbReference>
<dbReference type="PANTHER" id="PTHR45744">
    <property type="entry name" value="TYROSINE AMINOTRANSFERASE"/>
    <property type="match status" value="1"/>
</dbReference>
<dbReference type="OrthoDB" id="7042322at2759"/>
<gene>
    <name evidence="8" type="ORF">F1559_002131</name>
</gene>
<comment type="caution">
    <text evidence="8">The sequence shown here is derived from an EMBL/GenBank/DDBJ whole genome shotgun (WGS) entry which is preliminary data.</text>
</comment>
<feature type="compositionally biased region" description="Basic and acidic residues" evidence="6">
    <location>
        <begin position="215"/>
        <end position="229"/>
    </location>
</feature>
<feature type="region of interest" description="Disordered" evidence="6">
    <location>
        <begin position="215"/>
        <end position="235"/>
    </location>
</feature>
<feature type="domain" description="Aminotransferase class I/classII large" evidence="7">
    <location>
        <begin position="334"/>
        <end position="700"/>
    </location>
</feature>
<dbReference type="Pfam" id="PF00155">
    <property type="entry name" value="Aminotran_1_2"/>
    <property type="match status" value="1"/>
</dbReference>
<sequence>MWNVRRFPLSETGVTPQIGQFVSRERSDTESAGGSPVRRSSSWSGNHADNTSGQGRASQSAPNFALEDSLIPLSAEACAQLQQEAGIDLQYRFRTAARAPAWIEVYQRLRFQLSRLFAGFRRERDRRWLAKPEQEENDEAADVFSSWSGNQIRNQEPKAAHHRLDQNALITQIKTSAKGDGNAALFERTRRPCPCCQRDCSMEELMTSGNCHRCHESGSKSPRQVDKGFSKSGGAPALAATLHQPQRFACDDEWHESRSSDPKVLETRDEKHLTMHSNIQMKQRDILDRHGNPVVSELTGGWHVPASARASRTRNPIRELVQNWKRTPNARYEPIDLSIGDPTAYGNIHPPSYLLEHFMEVVRSGRHHGYTHSAGMETARLAVANHFNRRVDREELAARDVFLASGVSGALELALAGLLDEGDNILVPCPGFPLLRTIAEHLGASVREYPLIVDQEWQMDLSCLEQLVDGRTRALVVNNPSNPCGSVWSTAHMEDILRVAAGLRLPILSDEVYADMVFSSSRFAPFGMLSLDVPVISVSGISKQFAVPGWRLGWVVLHDRDRILERAGYRDGLQRLTTRMLLPNALTQAVLPVALGEREQRDAFLVDLMQHLATNAALFLEKLADVPGLRCIMPQGAMYMMIRVDCSRFREIRSTREFCQQLYAEESVLTLPGECFGASGFIRVVTFPPQAVIAEACVRIQRFCTRRAQ</sequence>
<dbReference type="AlphaFoldDB" id="A0A7J7IF35"/>
<keyword evidence="4" id="KW-0808">Transferase</keyword>
<dbReference type="InterPro" id="IPR004838">
    <property type="entry name" value="NHTrfase_class1_PyrdxlP-BS"/>
</dbReference>
<name>A0A7J7IF35_9RHOD</name>
<dbReference type="GO" id="GO:0030170">
    <property type="term" value="F:pyridoxal phosphate binding"/>
    <property type="evidence" value="ECO:0007669"/>
    <property type="project" value="InterPro"/>
</dbReference>
<protein>
    <recommendedName>
        <fullName evidence="7">Aminotransferase class I/classII large domain-containing protein</fullName>
    </recommendedName>
</protein>
<reference evidence="8 9" key="1">
    <citation type="journal article" date="2020" name="J. Phycol.">
        <title>Comparative genome analysis reveals Cyanidiococcus gen. nov., a new extremophilic red algal genus sister to Cyanidioschyzon (Cyanidioschyzonaceae, Rhodophyta).</title>
        <authorList>
            <person name="Liu S.-L."/>
            <person name="Chiang Y.-R."/>
            <person name="Yoon H.S."/>
            <person name="Fu H.-Y."/>
        </authorList>
    </citation>
    <scope>NUCLEOTIDE SEQUENCE [LARGE SCALE GENOMIC DNA]</scope>
    <source>
        <strain evidence="8 9">THAL066</strain>
    </source>
</reference>
<dbReference type="InterPro" id="IPR004839">
    <property type="entry name" value="Aminotransferase_I/II_large"/>
</dbReference>
<dbReference type="InterPro" id="IPR015421">
    <property type="entry name" value="PyrdxlP-dep_Trfase_major"/>
</dbReference>
<evidence type="ECO:0000313" key="9">
    <source>
        <dbReference type="Proteomes" id="UP000530660"/>
    </source>
</evidence>
<dbReference type="PANTHER" id="PTHR45744:SF2">
    <property type="entry name" value="TYROSINE AMINOTRANSFERASE"/>
    <property type="match status" value="1"/>
</dbReference>
<evidence type="ECO:0000256" key="1">
    <source>
        <dbReference type="ARBA" id="ARBA00001933"/>
    </source>
</evidence>
<evidence type="ECO:0000256" key="3">
    <source>
        <dbReference type="ARBA" id="ARBA00022576"/>
    </source>
</evidence>
<evidence type="ECO:0000256" key="2">
    <source>
        <dbReference type="ARBA" id="ARBA00007441"/>
    </source>
</evidence>
<dbReference type="SUPFAM" id="SSF53383">
    <property type="entry name" value="PLP-dependent transferases"/>
    <property type="match status" value="1"/>
</dbReference>
<evidence type="ECO:0000259" key="7">
    <source>
        <dbReference type="Pfam" id="PF00155"/>
    </source>
</evidence>
<dbReference type="GO" id="GO:0006572">
    <property type="term" value="P:L-tyrosine catabolic process"/>
    <property type="evidence" value="ECO:0007669"/>
    <property type="project" value="TreeGrafter"/>
</dbReference>
<organism evidence="8 9">
    <name type="scientific">Cyanidiococcus yangmingshanensis</name>
    <dbReference type="NCBI Taxonomy" id="2690220"/>
    <lineage>
        <taxon>Eukaryota</taxon>
        <taxon>Rhodophyta</taxon>
        <taxon>Bangiophyceae</taxon>
        <taxon>Cyanidiales</taxon>
        <taxon>Cyanidiaceae</taxon>
        <taxon>Cyanidiococcus</taxon>
    </lineage>
</organism>
<feature type="compositionally biased region" description="Polar residues" evidence="6">
    <location>
        <begin position="38"/>
        <end position="61"/>
    </location>
</feature>
<dbReference type="InterPro" id="IPR015422">
    <property type="entry name" value="PyrdxlP-dep_Trfase_small"/>
</dbReference>
<keyword evidence="5" id="KW-0663">Pyridoxal phosphate</keyword>
<feature type="region of interest" description="Disordered" evidence="6">
    <location>
        <begin position="18"/>
        <end position="61"/>
    </location>
</feature>
<evidence type="ECO:0000256" key="4">
    <source>
        <dbReference type="ARBA" id="ARBA00022679"/>
    </source>
</evidence>
<dbReference type="CDD" id="cd00609">
    <property type="entry name" value="AAT_like"/>
    <property type="match status" value="1"/>
</dbReference>
<evidence type="ECO:0000256" key="5">
    <source>
        <dbReference type="ARBA" id="ARBA00022898"/>
    </source>
</evidence>
<dbReference type="Proteomes" id="UP000530660">
    <property type="component" value="Unassembled WGS sequence"/>
</dbReference>
<comment type="similarity">
    <text evidence="2">Belongs to the class-I pyridoxal-phosphate-dependent aminotransferase family.</text>
</comment>
<dbReference type="InterPro" id="IPR005958">
    <property type="entry name" value="TyrNic_aminoTrfase"/>
</dbReference>